<dbReference type="SUPFAM" id="SSF47565">
    <property type="entry name" value="Insect pheromone/odorant-binding proteins"/>
    <property type="match status" value="1"/>
</dbReference>
<proteinExistence type="predicted"/>
<dbReference type="AlphaFoldDB" id="A0A9P0ATT9"/>
<keyword evidence="1" id="KW-1133">Transmembrane helix</keyword>
<dbReference type="Pfam" id="PF01395">
    <property type="entry name" value="PBP_GOBP"/>
    <property type="match status" value="1"/>
</dbReference>
<accession>A0A9P0ATT9</accession>
<evidence type="ECO:0000313" key="3">
    <source>
        <dbReference type="Proteomes" id="UP001154078"/>
    </source>
</evidence>
<dbReference type="EMBL" id="OV121141">
    <property type="protein sequence ID" value="CAH0548806.1"/>
    <property type="molecule type" value="Genomic_DNA"/>
</dbReference>
<reference evidence="2" key="1">
    <citation type="submission" date="2021-12" db="EMBL/GenBank/DDBJ databases">
        <authorList>
            <person name="King R."/>
        </authorList>
    </citation>
    <scope>NUCLEOTIDE SEQUENCE</scope>
</reference>
<keyword evidence="1" id="KW-0472">Membrane</keyword>
<evidence type="ECO:0000313" key="2">
    <source>
        <dbReference type="EMBL" id="CAH0548806.1"/>
    </source>
</evidence>
<feature type="transmembrane region" description="Helical" evidence="1">
    <location>
        <begin position="7"/>
        <end position="25"/>
    </location>
</feature>
<dbReference type="OrthoDB" id="8194670at2759"/>
<keyword evidence="3" id="KW-1185">Reference proteome</keyword>
<dbReference type="InterPro" id="IPR006170">
    <property type="entry name" value="PBP/GOBP"/>
</dbReference>
<dbReference type="Gene3D" id="1.10.238.20">
    <property type="entry name" value="Pheromone/general odorant binding protein domain"/>
    <property type="match status" value="1"/>
</dbReference>
<organism evidence="2 3">
    <name type="scientific">Brassicogethes aeneus</name>
    <name type="common">Rape pollen beetle</name>
    <name type="synonym">Meligethes aeneus</name>
    <dbReference type="NCBI Taxonomy" id="1431903"/>
    <lineage>
        <taxon>Eukaryota</taxon>
        <taxon>Metazoa</taxon>
        <taxon>Ecdysozoa</taxon>
        <taxon>Arthropoda</taxon>
        <taxon>Hexapoda</taxon>
        <taxon>Insecta</taxon>
        <taxon>Pterygota</taxon>
        <taxon>Neoptera</taxon>
        <taxon>Endopterygota</taxon>
        <taxon>Coleoptera</taxon>
        <taxon>Polyphaga</taxon>
        <taxon>Cucujiformia</taxon>
        <taxon>Nitidulidae</taxon>
        <taxon>Meligethinae</taxon>
        <taxon>Brassicogethes</taxon>
    </lineage>
</organism>
<keyword evidence="1" id="KW-0812">Transmembrane</keyword>
<dbReference type="Proteomes" id="UP001154078">
    <property type="component" value="Chromosome 10"/>
</dbReference>
<evidence type="ECO:0000256" key="1">
    <source>
        <dbReference type="SAM" id="Phobius"/>
    </source>
</evidence>
<sequence>MLKPIDVVFFLHLTIVTCMSIYPFFDIPKPYALKTFSERQTFLHEVLSNCEAYQQNRENILNSLKKGNRNKYMNRQEWSDILLCFDKKLGIIKEDGKLDIKGARNYYSTEYNKNTAEKMDECLIDKEYPEQTAESLYKCQVKKLKRIGVF</sequence>
<dbReference type="InterPro" id="IPR036728">
    <property type="entry name" value="PBP_GOBP_sf"/>
</dbReference>
<name>A0A9P0ATT9_BRAAE</name>
<protein>
    <submittedName>
        <fullName evidence="2">Uncharacterized protein</fullName>
    </submittedName>
</protein>
<dbReference type="GO" id="GO:0005549">
    <property type="term" value="F:odorant binding"/>
    <property type="evidence" value="ECO:0007669"/>
    <property type="project" value="InterPro"/>
</dbReference>
<gene>
    <name evidence="2" type="ORF">MELIAE_LOCUS2188</name>
</gene>